<dbReference type="PANTHER" id="PTHR31635:SF196">
    <property type="entry name" value="REVERSE TRANSCRIPTASE DOMAIN-CONTAINING PROTEIN-RELATED"/>
    <property type="match status" value="1"/>
</dbReference>
<dbReference type="SUPFAM" id="SSF56672">
    <property type="entry name" value="DNA/RNA polymerases"/>
    <property type="match status" value="1"/>
</dbReference>
<dbReference type="Pfam" id="PF00078">
    <property type="entry name" value="RVT_1"/>
    <property type="match status" value="1"/>
</dbReference>
<reference evidence="2 3" key="1">
    <citation type="journal article" date="2023" name="G3 (Bethesda)">
        <title>A chromosome-length genome assembly and annotation of blackberry (Rubus argutus, cv. 'Hillquist').</title>
        <authorList>
            <person name="Bruna T."/>
            <person name="Aryal R."/>
            <person name="Dudchenko O."/>
            <person name="Sargent D.J."/>
            <person name="Mead D."/>
            <person name="Buti M."/>
            <person name="Cavallini A."/>
            <person name="Hytonen T."/>
            <person name="Andres J."/>
            <person name="Pham M."/>
            <person name="Weisz D."/>
            <person name="Mascagni F."/>
            <person name="Usai G."/>
            <person name="Natali L."/>
            <person name="Bassil N."/>
            <person name="Fernandez G.E."/>
            <person name="Lomsadze A."/>
            <person name="Armour M."/>
            <person name="Olukolu B."/>
            <person name="Poorten T."/>
            <person name="Britton C."/>
            <person name="Davik J."/>
            <person name="Ashrafi H."/>
            <person name="Aiden E.L."/>
            <person name="Borodovsky M."/>
            <person name="Worthington M."/>
        </authorList>
    </citation>
    <scope>NUCLEOTIDE SEQUENCE [LARGE SCALE GENOMIC DNA]</scope>
    <source>
        <strain evidence="2">PI 553951</strain>
    </source>
</reference>
<dbReference type="PROSITE" id="PS50878">
    <property type="entry name" value="RT_POL"/>
    <property type="match status" value="1"/>
</dbReference>
<keyword evidence="3" id="KW-1185">Reference proteome</keyword>
<dbReference type="AlphaFoldDB" id="A0AAW1XAS4"/>
<accession>A0AAW1XAS4</accession>
<evidence type="ECO:0000259" key="1">
    <source>
        <dbReference type="PROSITE" id="PS50878"/>
    </source>
</evidence>
<protein>
    <recommendedName>
        <fullName evidence="1">Reverse transcriptase domain-containing protein</fullName>
    </recommendedName>
</protein>
<organism evidence="2 3">
    <name type="scientific">Rubus argutus</name>
    <name type="common">Southern blackberry</name>
    <dbReference type="NCBI Taxonomy" id="59490"/>
    <lineage>
        <taxon>Eukaryota</taxon>
        <taxon>Viridiplantae</taxon>
        <taxon>Streptophyta</taxon>
        <taxon>Embryophyta</taxon>
        <taxon>Tracheophyta</taxon>
        <taxon>Spermatophyta</taxon>
        <taxon>Magnoliopsida</taxon>
        <taxon>eudicotyledons</taxon>
        <taxon>Gunneridae</taxon>
        <taxon>Pentapetalae</taxon>
        <taxon>rosids</taxon>
        <taxon>fabids</taxon>
        <taxon>Rosales</taxon>
        <taxon>Rosaceae</taxon>
        <taxon>Rosoideae</taxon>
        <taxon>Rosoideae incertae sedis</taxon>
        <taxon>Rubus</taxon>
    </lineage>
</organism>
<name>A0AAW1XAS4_RUBAR</name>
<proteinExistence type="predicted"/>
<dbReference type="InterPro" id="IPR043502">
    <property type="entry name" value="DNA/RNA_pol_sf"/>
</dbReference>
<dbReference type="PANTHER" id="PTHR31635">
    <property type="entry name" value="REVERSE TRANSCRIPTASE DOMAIN-CONTAINING PROTEIN-RELATED"/>
    <property type="match status" value="1"/>
</dbReference>
<evidence type="ECO:0000313" key="2">
    <source>
        <dbReference type="EMBL" id="KAK9932897.1"/>
    </source>
</evidence>
<feature type="domain" description="Reverse transcriptase" evidence="1">
    <location>
        <begin position="106"/>
        <end position="324"/>
    </location>
</feature>
<dbReference type="InterPro" id="IPR000477">
    <property type="entry name" value="RT_dom"/>
</dbReference>
<dbReference type="CDD" id="cd01650">
    <property type="entry name" value="RT_nLTR_like"/>
    <property type="match status" value="1"/>
</dbReference>
<gene>
    <name evidence="2" type="ORF">M0R45_020118</name>
</gene>
<dbReference type="EMBL" id="JBEDUW010000004">
    <property type="protein sequence ID" value="KAK9932897.1"/>
    <property type="molecule type" value="Genomic_DNA"/>
</dbReference>
<dbReference type="Proteomes" id="UP001457282">
    <property type="component" value="Unassembled WGS sequence"/>
</dbReference>
<sequence length="324" mass="37046">MSMLECVVPKLHWKKYRLKFSFGPSVERFSREDLAHSKFLFDLFLQATLLRDKCRLRWLMDGDRNTAFLHNMVKVRRLNKSIATLIVNQTVLLIRHPSPRMWFNILRILSCFIMPYFNSNTLILVPKLQDSVSVTDYCPIALANFVLKIITKIVADRLGPIALRIISPNQSAFIPGSSIVDPIILTLECVNLLDTKCKRENVAIKFDIRKAFDTIDWNFLLRVLRSFGFTDPFIDLIHNILKSAYLSVNVNGQACRYFTCSRGVRQGDPLSPLLFCFAEEVLSHGITQLVDKIKCIAAPQCVSFPCLFADVMMFVQGNVTHLVP</sequence>
<evidence type="ECO:0000313" key="3">
    <source>
        <dbReference type="Proteomes" id="UP001457282"/>
    </source>
</evidence>
<comment type="caution">
    <text evidence="2">The sequence shown here is derived from an EMBL/GenBank/DDBJ whole genome shotgun (WGS) entry which is preliminary data.</text>
</comment>